<dbReference type="InterPro" id="IPR046828">
    <property type="entry name" value="RepSA"/>
</dbReference>
<evidence type="ECO:0000313" key="2">
    <source>
        <dbReference type="Proteomes" id="UP000757540"/>
    </source>
</evidence>
<reference evidence="1 2" key="1">
    <citation type="submission" date="2020-05" db="EMBL/GenBank/DDBJ databases">
        <title>Genomic Encyclopedia of Type Strains, Phase III (KMG-III): the genomes of soil and plant-associated and newly described type strains.</title>
        <authorList>
            <person name="Whitman W."/>
        </authorList>
    </citation>
    <scope>NUCLEOTIDE SEQUENCE [LARGE SCALE GENOMIC DNA]</scope>
    <source>
        <strain evidence="1 2">KCTC 19046</strain>
    </source>
</reference>
<evidence type="ECO:0008006" key="3">
    <source>
        <dbReference type="Google" id="ProtNLM"/>
    </source>
</evidence>
<gene>
    <name evidence="1" type="ORF">HDG69_002240</name>
</gene>
<dbReference type="Proteomes" id="UP000757540">
    <property type="component" value="Unassembled WGS sequence"/>
</dbReference>
<name>A0ABX2A4M9_9MICO</name>
<sequence length="450" mass="48782">MMYDGLNVIRDAAEGVGDALFFLTFTAPSFGRTHRAAKGYEKGGRRCGCGRRHEPGSAWRGVPLRFSEYDYVSQVPWNYCAGRLLSRTMDEVGRLLELDGRPTYITVAEYQQRGAIHFHTLLRVNRHLVPQIKAAVLKATEATKVYAGAGTTGDKIGRGEQIDVKHVEMKTGAEAYKTAGYLAKLVGYSAKDLGRDLLDESAAADALGVAERARAVHVGFMRGAVSDAMYGLDDVGGLPAPKKVGESRQFATPAADLLDGPPSAIWAQVRKSVEGLRAHAVEVGRRDLVPMPSVDALGGLDDATLGASAGVAPWDRESVPPGRDGAGPGQGVLVEVIRDRGLRYDLVDQDVADDVAAVPAEDVGEVAHPAATGRVLEQWGWRGHVVRKSRRWGMTMTECRERRRRHAAEQRETMGCVEAVEWLPGTRVMERTEWEDLIAAASAAVPRPHG</sequence>
<organism evidence="1 2">
    <name type="scientific">Isoptericola halotolerans</name>
    <dbReference type="NCBI Taxonomy" id="300560"/>
    <lineage>
        <taxon>Bacteria</taxon>
        <taxon>Bacillati</taxon>
        <taxon>Actinomycetota</taxon>
        <taxon>Actinomycetes</taxon>
        <taxon>Micrococcales</taxon>
        <taxon>Promicromonosporaceae</taxon>
        <taxon>Isoptericola</taxon>
    </lineage>
</organism>
<keyword evidence="2" id="KW-1185">Reference proteome</keyword>
<comment type="caution">
    <text evidence="1">The sequence shown here is derived from an EMBL/GenBank/DDBJ whole genome shotgun (WGS) entry which is preliminary data.</text>
</comment>
<dbReference type="EMBL" id="JABEZU010000002">
    <property type="protein sequence ID" value="NOV97665.1"/>
    <property type="molecule type" value="Genomic_DNA"/>
</dbReference>
<accession>A0ABX2A4M9</accession>
<protein>
    <recommendedName>
        <fullName evidence="3">Relaxase/mobilization nuclease-like protein</fullName>
    </recommendedName>
</protein>
<proteinExistence type="predicted"/>
<evidence type="ECO:0000313" key="1">
    <source>
        <dbReference type="EMBL" id="NOV97665.1"/>
    </source>
</evidence>
<dbReference type="Pfam" id="PF20199">
    <property type="entry name" value="RepSA"/>
    <property type="match status" value="1"/>
</dbReference>